<keyword evidence="2" id="KW-1185">Reference proteome</keyword>
<protein>
    <submittedName>
        <fullName evidence="1">Uncharacterized protein</fullName>
    </submittedName>
</protein>
<accession>A0A7Z2GQT2</accession>
<dbReference type="KEGG" id="pacs:FAZ98_31210"/>
<evidence type="ECO:0000313" key="1">
    <source>
        <dbReference type="EMBL" id="QGZ66271.1"/>
    </source>
</evidence>
<gene>
    <name evidence="1" type="ORF">FAZ98_31210</name>
</gene>
<sequence>MASLDENFNVVFPVVTDRVTRKEKDKVTGEEKDVHENIVRVHAFHTPHQQGCV</sequence>
<evidence type="ECO:0000313" key="2">
    <source>
        <dbReference type="Proteomes" id="UP000433577"/>
    </source>
</evidence>
<organism evidence="1 2">
    <name type="scientific">Paraburkholderia acidisoli</name>
    <dbReference type="NCBI Taxonomy" id="2571748"/>
    <lineage>
        <taxon>Bacteria</taxon>
        <taxon>Pseudomonadati</taxon>
        <taxon>Pseudomonadota</taxon>
        <taxon>Betaproteobacteria</taxon>
        <taxon>Burkholderiales</taxon>
        <taxon>Burkholderiaceae</taxon>
        <taxon>Paraburkholderia</taxon>
    </lineage>
</organism>
<dbReference type="Proteomes" id="UP000433577">
    <property type="component" value="Chromosome 4"/>
</dbReference>
<proteinExistence type="predicted"/>
<dbReference type="AlphaFoldDB" id="A0A7Z2GQT2"/>
<dbReference type="EMBL" id="CP046916">
    <property type="protein sequence ID" value="QGZ66271.1"/>
    <property type="molecule type" value="Genomic_DNA"/>
</dbReference>
<dbReference type="RefSeq" id="WP_158957534.1">
    <property type="nucleotide sequence ID" value="NZ_CP046916.1"/>
</dbReference>
<name>A0A7Z2GQT2_9BURK</name>
<reference evidence="1 2" key="1">
    <citation type="submission" date="2019-12" db="EMBL/GenBank/DDBJ databases">
        <title>Paraburkholderia acidiphila 7Q-K02 sp. nov and Paraburkholderia acidisoli DHF22 sp. nov., two strains isolated from forest soil.</title>
        <authorList>
            <person name="Gao Z."/>
            <person name="Qiu L."/>
        </authorList>
    </citation>
    <scope>NUCLEOTIDE SEQUENCE [LARGE SCALE GENOMIC DNA]</scope>
    <source>
        <strain evidence="1 2">DHF22</strain>
    </source>
</reference>